<reference evidence="1 2" key="1">
    <citation type="journal article" date="2017" name="Int. J. Syst. Evol. Microbiol.">
        <title>Arachidicoccus ginsenosidivorans sp. nov., with ginsenoside-converting activity isolated from ginseng cultivating soil.</title>
        <authorList>
            <person name="Siddiqi M.Z."/>
            <person name="Aslam Z."/>
            <person name="Im W.T."/>
        </authorList>
    </citation>
    <scope>NUCLEOTIDE SEQUENCE [LARGE SCALE GENOMIC DNA]</scope>
    <source>
        <strain evidence="1 2">Gsoil 809</strain>
    </source>
</reference>
<dbReference type="AlphaFoldDB" id="A0A5B8VNL9"/>
<keyword evidence="2" id="KW-1185">Reference proteome</keyword>
<gene>
    <name evidence="1" type="ORF">FSB73_15070</name>
</gene>
<sequence>MATIKPDAQTNNRQVIDKKLAVTAMPIQIPTQVLGQVSGAETNNSSLLPSSATEAQDQTQTALPVIALSAIHMEAALPSVNRQMGHQNNTKSNIYKTLSRKSGASSQNPFKIRF</sequence>
<dbReference type="EMBL" id="CP042434">
    <property type="protein sequence ID" value="QEC72803.1"/>
    <property type="molecule type" value="Genomic_DNA"/>
</dbReference>
<dbReference type="RefSeq" id="WP_146783930.1">
    <property type="nucleotide sequence ID" value="NZ_CP042434.1"/>
</dbReference>
<organism evidence="1 2">
    <name type="scientific">Arachidicoccus ginsenosidivorans</name>
    <dbReference type="NCBI Taxonomy" id="496057"/>
    <lineage>
        <taxon>Bacteria</taxon>
        <taxon>Pseudomonadati</taxon>
        <taxon>Bacteroidota</taxon>
        <taxon>Chitinophagia</taxon>
        <taxon>Chitinophagales</taxon>
        <taxon>Chitinophagaceae</taxon>
        <taxon>Arachidicoccus</taxon>
    </lineage>
</organism>
<name>A0A5B8VNL9_9BACT</name>
<accession>A0A5B8VNL9</accession>
<dbReference type="KEGG" id="agi:FSB73_15070"/>
<dbReference type="Proteomes" id="UP000321291">
    <property type="component" value="Chromosome"/>
</dbReference>
<evidence type="ECO:0000313" key="2">
    <source>
        <dbReference type="Proteomes" id="UP000321291"/>
    </source>
</evidence>
<proteinExistence type="predicted"/>
<protein>
    <submittedName>
        <fullName evidence="1">Uncharacterized protein</fullName>
    </submittedName>
</protein>
<evidence type="ECO:0000313" key="1">
    <source>
        <dbReference type="EMBL" id="QEC72803.1"/>
    </source>
</evidence>